<keyword evidence="1" id="KW-1133">Transmembrane helix</keyword>
<accession>A0A6B7PW77</accession>
<dbReference type="EMBL" id="MN310372">
    <property type="protein sequence ID" value="QFX76599.1"/>
    <property type="molecule type" value="Genomic_DNA"/>
</dbReference>
<evidence type="ECO:0000256" key="1">
    <source>
        <dbReference type="SAM" id="Phobius"/>
    </source>
</evidence>
<keyword evidence="1" id="KW-0472">Membrane</keyword>
<reference evidence="2" key="1">
    <citation type="submission" date="2019-08" db="EMBL/GenBank/DDBJ databases">
        <authorList>
            <person name="Zhou D."/>
            <person name="Chen F."/>
        </authorList>
    </citation>
    <scope>NUCLEOTIDE SEQUENCE</scope>
    <source>
        <strain evidence="2">150716811</strain>
        <plasmid evidence="2">p716811-VIM</plasmid>
    </source>
</reference>
<feature type="transmembrane region" description="Helical" evidence="1">
    <location>
        <begin position="32"/>
        <end position="52"/>
    </location>
</feature>
<sequence length="68" mass="7622">MAESLFPLLVVPESIFPLLVVSHLILQAWFEFLFIAAAIVHLSVPSVLLLPLRPPAPCCYRSWLILPL</sequence>
<proteinExistence type="predicted"/>
<organism evidence="2">
    <name type="scientific">Pseudomonas putida</name>
    <name type="common">Arthrobacter siderocapsulatus</name>
    <dbReference type="NCBI Taxonomy" id="303"/>
    <lineage>
        <taxon>Bacteria</taxon>
        <taxon>Pseudomonadati</taxon>
        <taxon>Pseudomonadota</taxon>
        <taxon>Gammaproteobacteria</taxon>
        <taxon>Pseudomonadales</taxon>
        <taxon>Pseudomonadaceae</taxon>
        <taxon>Pseudomonas</taxon>
    </lineage>
</organism>
<keyword evidence="1" id="KW-0812">Transmembrane</keyword>
<dbReference type="AlphaFoldDB" id="A0A6B7PW77"/>
<evidence type="ECO:0000313" key="2">
    <source>
        <dbReference type="EMBL" id="QFX76599.1"/>
    </source>
</evidence>
<geneLocation type="plasmid" evidence="2">
    <name>p716811-VIM</name>
</geneLocation>
<name>A0A6B7PW77_PSEPU</name>
<dbReference type="RefSeq" id="WP_122228178.1">
    <property type="nucleotide sequence ID" value="NZ_MN310372.1"/>
</dbReference>
<protein>
    <submittedName>
        <fullName evidence="2">Uncharacterized protein</fullName>
    </submittedName>
</protein>
<keyword evidence="2" id="KW-0614">Plasmid</keyword>